<dbReference type="Gene3D" id="1.10.3210.10">
    <property type="entry name" value="Hypothetical protein af1432"/>
    <property type="match status" value="1"/>
</dbReference>
<evidence type="ECO:0000313" key="6">
    <source>
        <dbReference type="Proteomes" id="UP000265930"/>
    </source>
</evidence>
<dbReference type="Pfam" id="PF08668">
    <property type="entry name" value="HDOD"/>
    <property type="match status" value="1"/>
</dbReference>
<dbReference type="SUPFAM" id="SSF109604">
    <property type="entry name" value="HD-domain/PDEase-like"/>
    <property type="match status" value="1"/>
</dbReference>
<dbReference type="PANTHER" id="PTHR33525:SF4">
    <property type="entry name" value="CYCLIC DI-GMP PHOSPHODIESTERASE CDGJ"/>
    <property type="match status" value="1"/>
</dbReference>
<dbReference type="PROSITE" id="PS50883">
    <property type="entry name" value="EAL"/>
    <property type="match status" value="1"/>
</dbReference>
<dbReference type="Proteomes" id="UP000265930">
    <property type="component" value="Unassembled WGS sequence"/>
</dbReference>
<dbReference type="OrthoDB" id="9804751at2"/>
<dbReference type="PANTHER" id="PTHR33525">
    <property type="match status" value="1"/>
</dbReference>
<feature type="domain" description="EAL" evidence="1">
    <location>
        <begin position="1"/>
        <end position="205"/>
    </location>
</feature>
<reference evidence="4 6" key="2">
    <citation type="submission" date="2018-08" db="EMBL/GenBank/DDBJ databases">
        <title>Genome of Clostridium chromiireducens C1, DSM12136.</title>
        <authorList>
            <person name="Xing M."/>
            <person name="Wei Y."/>
            <person name="Ang E.L."/>
            <person name="Zhao H."/>
            <person name="Zhang Y."/>
        </authorList>
    </citation>
    <scope>NUCLEOTIDE SEQUENCE [LARGE SCALE GENOMIC DNA]</scope>
    <source>
        <strain evidence="4 6">C1</strain>
    </source>
</reference>
<dbReference type="InterPro" id="IPR014408">
    <property type="entry name" value="dGMP_Pdiesterase_EAL/HD-GYP"/>
</dbReference>
<dbReference type="STRING" id="225345.CLCHR_14340"/>
<keyword evidence="5" id="KW-1185">Reference proteome</keyword>
<dbReference type="InterPro" id="IPR035919">
    <property type="entry name" value="EAL_sf"/>
</dbReference>
<comment type="caution">
    <text evidence="3">The sequence shown here is derived from an EMBL/GenBank/DDBJ whole genome shotgun (WGS) entry which is preliminary data.</text>
</comment>
<dbReference type="InterPro" id="IPR001633">
    <property type="entry name" value="EAL_dom"/>
</dbReference>
<feature type="domain" description="HDOD" evidence="2">
    <location>
        <begin position="199"/>
        <end position="386"/>
    </location>
</feature>
<dbReference type="EMBL" id="QXDJ01000002">
    <property type="protein sequence ID" value="RII35723.1"/>
    <property type="molecule type" value="Genomic_DNA"/>
</dbReference>
<reference evidence="3 5" key="1">
    <citation type="submission" date="2017-03" db="EMBL/GenBank/DDBJ databases">
        <title>Genome sequence of Clostridium chromiireducens DSM 23318.</title>
        <authorList>
            <person name="Poehlein A."/>
            <person name="Daniel R."/>
        </authorList>
    </citation>
    <scope>NUCLEOTIDE SEQUENCE [LARGE SCALE GENOMIC DNA]</scope>
    <source>
        <strain evidence="3 5">DSM 23318</strain>
    </source>
</reference>
<dbReference type="EMBL" id="MZGT01000015">
    <property type="protein sequence ID" value="OPJ63915.1"/>
    <property type="molecule type" value="Genomic_DNA"/>
</dbReference>
<sequence length="404" mass="46725">MDIFVARQPIFNCSNEVVAYELLFRNGQNNFYDNTNGDEATRNVIANSFYAFDFKSVTDNRKAFINFTEELIKEEIATILPSDYVVIEILENIEPTDEVINACKKLKNKGFTLALDDFVFDKKYMKLIEMADIIKIDFKITKGYERKKILELKKVNNKIKFLAEKVENKEEYDEALGLGYSYFQGYYFSKPIVLSTKDIPTNKDTALKILKLINKEDFEFNHLEDLIMKDVGISYKLIKLINSSAFFMKNKVTSIKYAISLLGRKEIVKWLYVVLLNDLKENNTNELLKVSLQRAKMCEAISNMSGYNERSYSAYMVGLFSVMDAILGCPIEVILKELFLSDEIKEGLIEEANSLNKILKLAIYYERGQWEKVTICAEEMQIDINKLAGAYLESVKWTDETLRT</sequence>
<dbReference type="SMART" id="SM00052">
    <property type="entry name" value="EAL"/>
    <property type="match status" value="1"/>
</dbReference>
<organism evidence="3 5">
    <name type="scientific">Clostridium chromiireducens</name>
    <dbReference type="NCBI Taxonomy" id="225345"/>
    <lineage>
        <taxon>Bacteria</taxon>
        <taxon>Bacillati</taxon>
        <taxon>Bacillota</taxon>
        <taxon>Clostridia</taxon>
        <taxon>Eubacteriales</taxon>
        <taxon>Clostridiaceae</taxon>
        <taxon>Clostridium</taxon>
    </lineage>
</organism>
<evidence type="ECO:0000259" key="1">
    <source>
        <dbReference type="PROSITE" id="PS50883"/>
    </source>
</evidence>
<proteinExistence type="predicted"/>
<evidence type="ECO:0000259" key="2">
    <source>
        <dbReference type="PROSITE" id="PS51833"/>
    </source>
</evidence>
<dbReference type="Pfam" id="PF00563">
    <property type="entry name" value="EAL"/>
    <property type="match status" value="1"/>
</dbReference>
<evidence type="ECO:0000313" key="5">
    <source>
        <dbReference type="Proteomes" id="UP000191056"/>
    </source>
</evidence>
<gene>
    <name evidence="3" type="ORF">CLCHR_14340</name>
    <name evidence="4" type="ORF">D2A34_11180</name>
</gene>
<evidence type="ECO:0000313" key="3">
    <source>
        <dbReference type="EMBL" id="OPJ63915.1"/>
    </source>
</evidence>
<dbReference type="RefSeq" id="WP_079439004.1">
    <property type="nucleotide sequence ID" value="NZ_JBLZIA010000009.1"/>
</dbReference>
<dbReference type="PIRSF" id="PIRSF003180">
    <property type="entry name" value="DiGMPpdiest_YuxH"/>
    <property type="match status" value="1"/>
</dbReference>
<protein>
    <submittedName>
        <fullName evidence="3">Biofilm formation regulator HmsP</fullName>
    </submittedName>
    <submittedName>
        <fullName evidence="4">HDOD domain-containing protein</fullName>
    </submittedName>
</protein>
<name>A0A1V4IVU5_9CLOT</name>
<accession>A0A1V4IVU5</accession>
<dbReference type="Gene3D" id="3.20.20.450">
    <property type="entry name" value="EAL domain"/>
    <property type="match status" value="1"/>
</dbReference>
<dbReference type="Proteomes" id="UP000191056">
    <property type="component" value="Unassembled WGS sequence"/>
</dbReference>
<dbReference type="AlphaFoldDB" id="A0A1V4IVU5"/>
<dbReference type="SUPFAM" id="SSF141868">
    <property type="entry name" value="EAL domain-like"/>
    <property type="match status" value="1"/>
</dbReference>
<evidence type="ECO:0000313" key="4">
    <source>
        <dbReference type="EMBL" id="RII35723.1"/>
    </source>
</evidence>
<dbReference type="InterPro" id="IPR052340">
    <property type="entry name" value="RNase_Y/CdgJ"/>
</dbReference>
<dbReference type="InterPro" id="IPR013976">
    <property type="entry name" value="HDOD"/>
</dbReference>
<dbReference type="PROSITE" id="PS51833">
    <property type="entry name" value="HDOD"/>
    <property type="match status" value="1"/>
</dbReference>